<protein>
    <submittedName>
        <fullName evidence="3">Uncharacterized protein</fullName>
    </submittedName>
</protein>
<dbReference type="Proteomes" id="UP000887565">
    <property type="component" value="Unplaced"/>
</dbReference>
<feature type="compositionally biased region" description="Pro residues" evidence="1">
    <location>
        <begin position="137"/>
        <end position="159"/>
    </location>
</feature>
<dbReference type="AlphaFoldDB" id="A0A915K8I5"/>
<organism evidence="2 3">
    <name type="scientific">Romanomermis culicivorax</name>
    <name type="common">Nematode worm</name>
    <dbReference type="NCBI Taxonomy" id="13658"/>
    <lineage>
        <taxon>Eukaryota</taxon>
        <taxon>Metazoa</taxon>
        <taxon>Ecdysozoa</taxon>
        <taxon>Nematoda</taxon>
        <taxon>Enoplea</taxon>
        <taxon>Dorylaimia</taxon>
        <taxon>Mermithida</taxon>
        <taxon>Mermithoidea</taxon>
        <taxon>Mermithidae</taxon>
        <taxon>Romanomermis</taxon>
    </lineage>
</organism>
<accession>A0A915K8I5</accession>
<evidence type="ECO:0000313" key="2">
    <source>
        <dbReference type="Proteomes" id="UP000887565"/>
    </source>
</evidence>
<reference evidence="3" key="1">
    <citation type="submission" date="2022-11" db="UniProtKB">
        <authorList>
            <consortium name="WormBaseParasite"/>
        </authorList>
    </citation>
    <scope>IDENTIFICATION</scope>
</reference>
<evidence type="ECO:0000256" key="1">
    <source>
        <dbReference type="SAM" id="MobiDB-lite"/>
    </source>
</evidence>
<dbReference type="WBParaSite" id="nRc.2.0.1.t34202-RA">
    <property type="protein sequence ID" value="nRc.2.0.1.t34202-RA"/>
    <property type="gene ID" value="nRc.2.0.1.g34202"/>
</dbReference>
<proteinExistence type="predicted"/>
<evidence type="ECO:0000313" key="3">
    <source>
        <dbReference type="WBParaSite" id="nRc.2.0.1.t34202-RA"/>
    </source>
</evidence>
<name>A0A915K8I5_ROMCU</name>
<feature type="region of interest" description="Disordered" evidence="1">
    <location>
        <begin position="129"/>
        <end position="170"/>
    </location>
</feature>
<sequence length="170" mass="19315">MGIYVLIYSERNSRCNDQSAQEDCLSQYLYVSAAILGDRWISHTTQLKTLQNQAKSFTNVQQLVNAVAKARSILNAMKAKIGTAEGPILLNPADPEMQPPRSPQPFNRRFDYRCSRDQSQDCYRDCTLSTDRRPQTSAPPPNKFVSFQPPPLEQSPQPQPRTEMLLEQLI</sequence>
<keyword evidence="2" id="KW-1185">Reference proteome</keyword>